<dbReference type="Gene3D" id="3.40.50.150">
    <property type="entry name" value="Vaccinia Virus protein VP39"/>
    <property type="match status" value="1"/>
</dbReference>
<gene>
    <name evidence="2" type="ORF">GOB84_16750</name>
</gene>
<protein>
    <recommendedName>
        <fullName evidence="1">Methyltransferase FkbM domain-containing protein</fullName>
    </recommendedName>
</protein>
<dbReference type="InterPro" id="IPR029063">
    <property type="entry name" value="SAM-dependent_MTases_sf"/>
</dbReference>
<dbReference type="Pfam" id="PF05050">
    <property type="entry name" value="Methyltransf_21"/>
    <property type="match status" value="1"/>
</dbReference>
<evidence type="ECO:0000259" key="1">
    <source>
        <dbReference type="Pfam" id="PF05050"/>
    </source>
</evidence>
<comment type="caution">
    <text evidence="2">The sequence shown here is derived from an EMBL/GenBank/DDBJ whole genome shotgun (WGS) entry which is preliminary data.</text>
</comment>
<keyword evidence="3" id="KW-1185">Reference proteome</keyword>
<reference evidence="2 3" key="1">
    <citation type="journal article" date="2020" name="Int. J. Syst. Evol. Microbiol.">
        <title>Novel acetic acid bacteria from cider fermentations: Acetobacter conturbans sp. nov. and Acetobacter fallax sp. nov.</title>
        <authorList>
            <person name="Sombolestani A.S."/>
            <person name="Cleenwerck I."/>
            <person name="Cnockaert M."/>
            <person name="Borremans W."/>
            <person name="Wieme A.D."/>
            <person name="De Vuyst L."/>
            <person name="Vandamme P."/>
        </authorList>
    </citation>
    <scope>NUCLEOTIDE SEQUENCE [LARGE SCALE GENOMIC DNA]</scope>
    <source>
        <strain evidence="2 3">LMG 1637</strain>
    </source>
</reference>
<dbReference type="InterPro" id="IPR053202">
    <property type="entry name" value="EGF_Rcpt_Signaling_Reg"/>
</dbReference>
<dbReference type="PANTHER" id="PTHR34009:SF2">
    <property type="entry name" value="PROTEIN STAR"/>
    <property type="match status" value="1"/>
</dbReference>
<dbReference type="InterPro" id="IPR006342">
    <property type="entry name" value="FkbM_mtfrase"/>
</dbReference>
<name>A0ABX0KDE4_9PROT</name>
<dbReference type="RefSeq" id="WP_173578601.1">
    <property type="nucleotide sequence ID" value="NZ_WOSW01000057.1"/>
</dbReference>
<proteinExistence type="predicted"/>
<evidence type="ECO:0000313" key="2">
    <source>
        <dbReference type="EMBL" id="NHO34156.1"/>
    </source>
</evidence>
<dbReference type="EMBL" id="WOSW01000057">
    <property type="protein sequence ID" value="NHO34156.1"/>
    <property type="molecule type" value="Genomic_DNA"/>
</dbReference>
<feature type="domain" description="Methyltransferase FkbM" evidence="1">
    <location>
        <begin position="63"/>
        <end position="227"/>
    </location>
</feature>
<dbReference type="Proteomes" id="UP000615326">
    <property type="component" value="Unassembled WGS sequence"/>
</dbReference>
<organism evidence="2 3">
    <name type="scientific">Acetobacter fallax</name>
    <dbReference type="NCBI Taxonomy" id="1737473"/>
    <lineage>
        <taxon>Bacteria</taxon>
        <taxon>Pseudomonadati</taxon>
        <taxon>Pseudomonadota</taxon>
        <taxon>Alphaproteobacteria</taxon>
        <taxon>Acetobacterales</taxon>
        <taxon>Acetobacteraceae</taxon>
        <taxon>Acetobacter</taxon>
    </lineage>
</organism>
<dbReference type="PANTHER" id="PTHR34009">
    <property type="entry name" value="PROTEIN STAR"/>
    <property type="match status" value="1"/>
</dbReference>
<accession>A0ABX0KDE4</accession>
<evidence type="ECO:0000313" key="3">
    <source>
        <dbReference type="Proteomes" id="UP000615326"/>
    </source>
</evidence>
<dbReference type="SUPFAM" id="SSF53335">
    <property type="entry name" value="S-adenosyl-L-methionine-dependent methyltransferases"/>
    <property type="match status" value="1"/>
</dbReference>
<sequence length="299" mass="33487">MMPDTLNTSIYETIARKGISEPDIPVPHTETYGQCAEDIIVRAALEAIAFSEGLDFSQEHYLEIGANHPVATSASWLLHETLGMRGMLVEANPQLLEALRLHRDGDEIVHAAVVAHDEPTTSLFVSSHNELSSTNKEFVTQWPGDPIELRETIEVPAIRINAIIADRMGGVAPLFLSIDIEGEDLTILSDLDFTRYRPGVIQVEPSDHFHEHNSRDIADFLLAKGYTLTGRTSVNLIFVDSLRFSANKQWRQEFTSLTDSLHAVQDELQTCLTDLSRKNDACNRLQARFTELRKHFIPG</sequence>